<dbReference type="GO" id="GO:0033389">
    <property type="term" value="P:putrescine biosynthetic process from arginine, via agmatine"/>
    <property type="evidence" value="ECO:0007669"/>
    <property type="project" value="TreeGrafter"/>
</dbReference>
<dbReference type="PANTHER" id="PTHR11358:SF26">
    <property type="entry name" value="GUANIDINO ACID HYDROLASE, MITOCHONDRIAL"/>
    <property type="match status" value="1"/>
</dbReference>
<evidence type="ECO:0000256" key="1">
    <source>
        <dbReference type="ARBA" id="ARBA00022723"/>
    </source>
</evidence>
<dbReference type="InterPro" id="IPR006035">
    <property type="entry name" value="Ureohydrolase"/>
</dbReference>
<dbReference type="EMBL" id="JAPHEG010000004">
    <property type="protein sequence ID" value="MDF2953720.1"/>
    <property type="molecule type" value="Genomic_DNA"/>
</dbReference>
<proteinExistence type="inferred from homology"/>
<sequence length="192" mass="21815">MINKLHSKTFCSLVKIPEWNYPVEKAEIILCGIPLENTPTIRPGAKFGTFVRLAYIGVESYFPDLDIDVLSDAKVCDLGDIYVPLGDSNLAIKTITKVIKNLKKQNKKAKILVIGGDHTISYPVVKALRPKSVISFDTHLDIHPEWLGVKYTHTSWSRWIKEEFGCELFFVGIGSYEKESWNYIKMNNIPII</sequence>
<comment type="caution">
    <text evidence="4">The sequence shown here is derived from an EMBL/GenBank/DDBJ whole genome shotgun (WGS) entry which is preliminary data.</text>
</comment>
<keyword evidence="2" id="KW-0378">Hydrolase</keyword>
<protein>
    <submittedName>
        <fullName evidence="4">Arginase/agmatinase family enzyme</fullName>
    </submittedName>
</protein>
<comment type="similarity">
    <text evidence="3">Belongs to the arginase family.</text>
</comment>
<dbReference type="PROSITE" id="PS51409">
    <property type="entry name" value="ARGINASE_2"/>
    <property type="match status" value="1"/>
</dbReference>
<evidence type="ECO:0000256" key="2">
    <source>
        <dbReference type="ARBA" id="ARBA00022801"/>
    </source>
</evidence>
<dbReference type="AlphaFoldDB" id="A0AAE3P4W6"/>
<dbReference type="GO" id="GO:0008783">
    <property type="term" value="F:agmatinase activity"/>
    <property type="evidence" value="ECO:0007669"/>
    <property type="project" value="TreeGrafter"/>
</dbReference>
<dbReference type="Proteomes" id="UP001144110">
    <property type="component" value="Unassembled WGS sequence"/>
</dbReference>
<dbReference type="Pfam" id="PF00491">
    <property type="entry name" value="Arginase"/>
    <property type="match status" value="1"/>
</dbReference>
<evidence type="ECO:0000256" key="3">
    <source>
        <dbReference type="PROSITE-ProRule" id="PRU00742"/>
    </source>
</evidence>
<evidence type="ECO:0000313" key="5">
    <source>
        <dbReference type="Proteomes" id="UP001144110"/>
    </source>
</evidence>
<evidence type="ECO:0000313" key="4">
    <source>
        <dbReference type="EMBL" id="MDF2953720.1"/>
    </source>
</evidence>
<dbReference type="GO" id="GO:0046872">
    <property type="term" value="F:metal ion binding"/>
    <property type="evidence" value="ECO:0007669"/>
    <property type="project" value="UniProtKB-KW"/>
</dbReference>
<dbReference type="SUPFAM" id="SSF52768">
    <property type="entry name" value="Arginase/deacetylase"/>
    <property type="match status" value="1"/>
</dbReference>
<organism evidence="4 5">
    <name type="scientific">Candidatus Thermodesulfobacterium syntrophicum</name>
    <dbReference type="NCBI Taxonomy" id="3060442"/>
    <lineage>
        <taxon>Bacteria</taxon>
        <taxon>Pseudomonadati</taxon>
        <taxon>Thermodesulfobacteriota</taxon>
        <taxon>Thermodesulfobacteria</taxon>
        <taxon>Thermodesulfobacteriales</taxon>
        <taxon>Thermodesulfobacteriaceae</taxon>
        <taxon>Thermodesulfobacterium</taxon>
    </lineage>
</organism>
<reference evidence="4" key="1">
    <citation type="submission" date="2022-11" db="EMBL/GenBank/DDBJ databases">
        <title>Candidatus Alkanophaga archaea from heated hydrothermal vent sediment oxidize petroleum alkanes.</title>
        <authorList>
            <person name="Zehnle H."/>
            <person name="Laso-Perez R."/>
            <person name="Lipp J."/>
            <person name="Teske A."/>
            <person name="Wegener G."/>
        </authorList>
    </citation>
    <scope>NUCLEOTIDE SEQUENCE</scope>
    <source>
        <strain evidence="4">MCA70</strain>
    </source>
</reference>
<dbReference type="Gene3D" id="3.40.800.10">
    <property type="entry name" value="Ureohydrolase domain"/>
    <property type="match status" value="1"/>
</dbReference>
<gene>
    <name evidence="4" type="ORF">OD816_000965</name>
</gene>
<accession>A0AAE3P4W6</accession>
<dbReference type="PANTHER" id="PTHR11358">
    <property type="entry name" value="ARGINASE/AGMATINASE"/>
    <property type="match status" value="1"/>
</dbReference>
<dbReference type="InterPro" id="IPR023696">
    <property type="entry name" value="Ureohydrolase_dom_sf"/>
</dbReference>
<keyword evidence="1" id="KW-0479">Metal-binding</keyword>
<name>A0AAE3P4W6_9BACT</name>